<reference evidence="2 4" key="2">
    <citation type="submission" date="2024-05" db="EMBL/GenBank/DDBJ databases">
        <authorList>
            <person name="De Oliveira J.P."/>
            <person name="Noriler S.A."/>
            <person name="De Oliveira A.G."/>
            <person name="Sipoli D.S."/>
        </authorList>
    </citation>
    <scope>NUCLEOTIDE SEQUENCE [LARGE SCALE GENOMIC DNA]</scope>
    <source>
        <strain evidence="2 4">LABIM189</strain>
    </source>
</reference>
<dbReference type="Proteomes" id="UP000178776">
    <property type="component" value="Chromosome"/>
</dbReference>
<gene>
    <name evidence="2" type="ORF">ABGV49_18060</name>
    <name evidence="1" type="ORF">BKX93_05695</name>
</gene>
<proteinExistence type="predicted"/>
<evidence type="ECO:0000313" key="4">
    <source>
        <dbReference type="Proteomes" id="UP001455709"/>
    </source>
</evidence>
<name>A0A1D9LE50_9NEIS</name>
<dbReference type="STRING" id="1108595.BKX93_05695"/>
<dbReference type="EMBL" id="CP017707">
    <property type="protein sequence ID" value="AOZ49538.1"/>
    <property type="molecule type" value="Genomic_DNA"/>
</dbReference>
<evidence type="ECO:0000313" key="1">
    <source>
        <dbReference type="EMBL" id="AOZ49538.1"/>
    </source>
</evidence>
<dbReference type="AlphaFoldDB" id="A0A1D9LE50"/>
<dbReference type="GeneID" id="68840697"/>
<accession>A0A1D9LE50</accession>
<evidence type="ECO:0000313" key="3">
    <source>
        <dbReference type="Proteomes" id="UP000178776"/>
    </source>
</evidence>
<dbReference type="Proteomes" id="UP001455709">
    <property type="component" value="Unassembled WGS sequence"/>
</dbReference>
<dbReference type="KEGG" id="cvc:BKX93_05695"/>
<reference evidence="1 3" key="1">
    <citation type="submission" date="2016-10" db="EMBL/GenBank/DDBJ databases">
        <title>Chromobacterium muskegensis sp. nov., an insecticidal bacterium isolated from Sphagnum bogs.</title>
        <authorList>
            <person name="Sparks M.E."/>
            <person name="Blackburn M.B."/>
            <person name="Gundersen-Rindal D.E."/>
            <person name="Mitchell A."/>
            <person name="Farrar R."/>
            <person name="Kuhar D."/>
        </authorList>
    </citation>
    <scope>NUCLEOTIDE SEQUENCE [LARGE SCALE GENOMIC DNA]</scope>
    <source>
        <strain evidence="1 3">21-1</strain>
    </source>
</reference>
<dbReference type="RefSeq" id="WP_046156536.1">
    <property type="nucleotide sequence ID" value="NZ_CP017707.1"/>
</dbReference>
<evidence type="ECO:0000313" key="2">
    <source>
        <dbReference type="EMBL" id="MEO2218965.1"/>
    </source>
</evidence>
<dbReference type="EMBL" id="JBDOJC010000001">
    <property type="protein sequence ID" value="MEO2218965.1"/>
    <property type="molecule type" value="Genomic_DNA"/>
</dbReference>
<organism evidence="1 3">
    <name type="scientific">Chromobacterium vaccinii</name>
    <dbReference type="NCBI Taxonomy" id="1108595"/>
    <lineage>
        <taxon>Bacteria</taxon>
        <taxon>Pseudomonadati</taxon>
        <taxon>Pseudomonadota</taxon>
        <taxon>Betaproteobacteria</taxon>
        <taxon>Neisseriales</taxon>
        <taxon>Chromobacteriaceae</taxon>
        <taxon>Chromobacterium</taxon>
    </lineage>
</organism>
<protein>
    <submittedName>
        <fullName evidence="1">Uncharacterized protein</fullName>
    </submittedName>
</protein>
<keyword evidence="4" id="KW-1185">Reference proteome</keyword>
<sequence>MPRPEVERWCLAIADAAERRDWDALTAMDARLRRLLAESGLSLDADDRAALSAAYRAALAASGAELDALSAKMAEAGQQREGRLAYAQFSEWEQA</sequence>